<protein>
    <recommendedName>
        <fullName evidence="4">Probable chorismate pyruvate-lyase</fullName>
        <shortName evidence="4">CL</shortName>
        <shortName evidence="4">CPL</shortName>
        <ecNumber evidence="4">4.1.3.40</ecNumber>
    </recommendedName>
</protein>
<dbReference type="KEGG" id="mmob:F6R98_11350"/>
<dbReference type="SUPFAM" id="SSF64288">
    <property type="entry name" value="Chorismate lyase-like"/>
    <property type="match status" value="1"/>
</dbReference>
<comment type="similarity">
    <text evidence="4">Belongs to the UbiC family.</text>
</comment>
<dbReference type="GO" id="GO:0008813">
    <property type="term" value="F:chorismate lyase activity"/>
    <property type="evidence" value="ECO:0007669"/>
    <property type="project" value="UniProtKB-UniRule"/>
</dbReference>
<dbReference type="FunCoup" id="A0A5Q0BH35">
    <property type="interactions" value="150"/>
</dbReference>
<dbReference type="HAMAP" id="MF_01632">
    <property type="entry name" value="UbiC"/>
    <property type="match status" value="1"/>
</dbReference>
<comment type="caution">
    <text evidence="4">Lacks conserved residue(s) required for the propagation of feature annotation.</text>
</comment>
<dbReference type="UniPathway" id="UPA00232"/>
<accession>A0A5Q0BH35</accession>
<evidence type="ECO:0000256" key="3">
    <source>
        <dbReference type="ARBA" id="ARBA00023239"/>
    </source>
</evidence>
<sequence>MPQLFLNHKIIISILRQILSKRSQLLLREPRWRTANTLARTCIPFPVASWIYENGSLTARLRRLYGDNFKLRVVNQSWLHPYQDEASLLGMPSYRHALIREVLLCNGGLPMVMARSVMPFDVLQGGGKRLTRLGTRPLGEILFSYRGLRRDCLDYARIDAIDWRQEAARFAGREAAWGRRSLYRVAGGHMLVCEFFLSKLLFSL</sequence>
<dbReference type="InterPro" id="IPR007440">
    <property type="entry name" value="Chorismate--pyruvate_lyase"/>
</dbReference>
<dbReference type="Proteomes" id="UP000325755">
    <property type="component" value="Chromosome"/>
</dbReference>
<dbReference type="PANTHER" id="PTHR38683">
    <property type="entry name" value="CHORISMATE PYRUVATE-LYASE"/>
    <property type="match status" value="1"/>
</dbReference>
<dbReference type="EMBL" id="CP044205">
    <property type="protein sequence ID" value="QFY43143.1"/>
    <property type="molecule type" value="Genomic_DNA"/>
</dbReference>
<keyword evidence="1 4" id="KW-0963">Cytoplasm</keyword>
<dbReference type="InterPro" id="IPR028978">
    <property type="entry name" value="Chorismate_lyase_/UTRA_dom_sf"/>
</dbReference>
<dbReference type="GO" id="GO:0006744">
    <property type="term" value="P:ubiquinone biosynthetic process"/>
    <property type="evidence" value="ECO:0007669"/>
    <property type="project" value="UniProtKB-UniRule"/>
</dbReference>
<dbReference type="GO" id="GO:0042866">
    <property type="term" value="P:pyruvate biosynthetic process"/>
    <property type="evidence" value="ECO:0007669"/>
    <property type="project" value="UniProtKB-UniRule"/>
</dbReference>
<comment type="catalytic activity">
    <reaction evidence="4">
        <text>chorismate = 4-hydroxybenzoate + pyruvate</text>
        <dbReference type="Rhea" id="RHEA:16505"/>
        <dbReference type="ChEBI" id="CHEBI:15361"/>
        <dbReference type="ChEBI" id="CHEBI:17879"/>
        <dbReference type="ChEBI" id="CHEBI:29748"/>
        <dbReference type="EC" id="4.1.3.40"/>
    </reaction>
</comment>
<comment type="pathway">
    <text evidence="4">Cofactor biosynthesis; ubiquinone biosynthesis.</text>
</comment>
<proteinExistence type="inferred from homology"/>
<evidence type="ECO:0000256" key="1">
    <source>
        <dbReference type="ARBA" id="ARBA00022490"/>
    </source>
</evidence>
<organism evidence="5 6">
    <name type="scientific">Candidatus Methylospira mobilis</name>
    <dbReference type="NCBI Taxonomy" id="1808979"/>
    <lineage>
        <taxon>Bacteria</taxon>
        <taxon>Pseudomonadati</taxon>
        <taxon>Pseudomonadota</taxon>
        <taxon>Gammaproteobacteria</taxon>
        <taxon>Methylococcales</taxon>
        <taxon>Methylococcaceae</taxon>
        <taxon>Candidatus Methylospira</taxon>
    </lineage>
</organism>
<reference evidence="5 6" key="1">
    <citation type="submission" date="2019-09" db="EMBL/GenBank/DDBJ databases">
        <title>Ecophysiology of the spiral-shaped methanotroph Methylospira mobilis as revealed by the complete genome sequence.</title>
        <authorList>
            <person name="Oshkin I.Y."/>
            <person name="Dedysh S.N."/>
            <person name="Miroshnikov K."/>
            <person name="Danilova O.V."/>
            <person name="Hakobyan A."/>
            <person name="Liesack W."/>
        </authorList>
    </citation>
    <scope>NUCLEOTIDE SEQUENCE [LARGE SCALE GENOMIC DNA]</scope>
    <source>
        <strain evidence="5 6">Shm1</strain>
    </source>
</reference>
<name>A0A5Q0BH35_9GAMM</name>
<feature type="binding site" evidence="4">
    <location>
        <position position="194"/>
    </location>
    <ligand>
        <name>substrate</name>
    </ligand>
</feature>
<evidence type="ECO:0000256" key="4">
    <source>
        <dbReference type="HAMAP-Rule" id="MF_01632"/>
    </source>
</evidence>
<dbReference type="Gene3D" id="3.40.1410.10">
    <property type="entry name" value="Chorismate lyase-like"/>
    <property type="match status" value="1"/>
</dbReference>
<evidence type="ECO:0000313" key="5">
    <source>
        <dbReference type="EMBL" id="QFY43143.1"/>
    </source>
</evidence>
<dbReference type="GO" id="GO:0005829">
    <property type="term" value="C:cytosol"/>
    <property type="evidence" value="ECO:0007669"/>
    <property type="project" value="TreeGrafter"/>
</dbReference>
<feature type="binding site" evidence="4">
    <location>
        <position position="100"/>
    </location>
    <ligand>
        <name>substrate</name>
    </ligand>
</feature>
<comment type="function">
    <text evidence="4">Removes the pyruvyl group from chorismate, with concomitant aromatization of the ring, to provide 4-hydroxybenzoate (4HB) for the ubiquinone pathway.</text>
</comment>
<dbReference type="EC" id="4.1.3.40" evidence="4"/>
<feature type="binding site" evidence="4">
    <location>
        <position position="138"/>
    </location>
    <ligand>
        <name>substrate</name>
    </ligand>
</feature>
<dbReference type="PANTHER" id="PTHR38683:SF1">
    <property type="entry name" value="CHORISMATE PYRUVATE-LYASE"/>
    <property type="match status" value="1"/>
</dbReference>
<keyword evidence="6" id="KW-1185">Reference proteome</keyword>
<keyword evidence="4" id="KW-0670">Pyruvate</keyword>
<dbReference type="InParanoid" id="A0A5Q0BH35"/>
<dbReference type="AlphaFoldDB" id="A0A5Q0BH35"/>
<evidence type="ECO:0000313" key="6">
    <source>
        <dbReference type="Proteomes" id="UP000325755"/>
    </source>
</evidence>
<comment type="subcellular location">
    <subcellularLocation>
        <location evidence="4">Cytoplasm</location>
    </subcellularLocation>
</comment>
<gene>
    <name evidence="4" type="primary">ubiC</name>
    <name evidence="5" type="ORF">F6R98_11350</name>
</gene>
<keyword evidence="3 4" id="KW-0456">Lyase</keyword>
<keyword evidence="2 4" id="KW-0831">Ubiquinone biosynthesis</keyword>
<dbReference type="OrthoDB" id="9789493at2"/>
<evidence type="ECO:0000256" key="2">
    <source>
        <dbReference type="ARBA" id="ARBA00022688"/>
    </source>
</evidence>
<dbReference type="Pfam" id="PF04345">
    <property type="entry name" value="Chor_lyase"/>
    <property type="match status" value="1"/>
</dbReference>